<accession>A0ABD1F1F4</accession>
<dbReference type="Gene3D" id="2.30.130.10">
    <property type="entry name" value="PUA domain"/>
    <property type="match status" value="1"/>
</dbReference>
<dbReference type="InterPro" id="IPR023267">
    <property type="entry name" value="RCMT"/>
</dbReference>
<dbReference type="SUPFAM" id="SSF88697">
    <property type="entry name" value="PUA domain-like"/>
    <property type="match status" value="1"/>
</dbReference>
<comment type="caution">
    <text evidence="8">The sequence shown here is derived from an EMBL/GenBank/DDBJ whole genome shotgun (WGS) entry which is preliminary data.</text>
</comment>
<evidence type="ECO:0000256" key="4">
    <source>
        <dbReference type="ARBA" id="ARBA00022691"/>
    </source>
</evidence>
<evidence type="ECO:0000256" key="2">
    <source>
        <dbReference type="ARBA" id="ARBA00022603"/>
    </source>
</evidence>
<dbReference type="CDD" id="cd21150">
    <property type="entry name" value="PUA_NSun6-like"/>
    <property type="match status" value="1"/>
</dbReference>
<keyword evidence="9" id="KW-1185">Reference proteome</keyword>
<gene>
    <name evidence="8" type="ORF">ABEB36_003881</name>
</gene>
<evidence type="ECO:0000259" key="7">
    <source>
        <dbReference type="PROSITE" id="PS51686"/>
    </source>
</evidence>
<dbReference type="InterPro" id="IPR049560">
    <property type="entry name" value="MeTrfase_RsmB-F_NOP2_cat"/>
</dbReference>
<evidence type="ECO:0000256" key="6">
    <source>
        <dbReference type="PROSITE-ProRule" id="PRU01023"/>
    </source>
</evidence>
<dbReference type="Proteomes" id="UP001566132">
    <property type="component" value="Unassembled WGS sequence"/>
</dbReference>
<evidence type="ECO:0000256" key="3">
    <source>
        <dbReference type="ARBA" id="ARBA00022679"/>
    </source>
</evidence>
<dbReference type="SUPFAM" id="SSF53335">
    <property type="entry name" value="S-adenosyl-L-methionine-dependent methyltransferases"/>
    <property type="match status" value="1"/>
</dbReference>
<dbReference type="EMBL" id="JBDJPC010000003">
    <property type="protein sequence ID" value="KAL1509085.1"/>
    <property type="molecule type" value="Genomic_DNA"/>
</dbReference>
<dbReference type="PANTHER" id="PTHR22807:SF34">
    <property type="entry name" value="TRNA (CYTOSINE(72)-C(5))-METHYLTRANSFERASE NSUN6"/>
    <property type="match status" value="1"/>
</dbReference>
<dbReference type="PROSITE" id="PS50890">
    <property type="entry name" value="PUA"/>
    <property type="match status" value="1"/>
</dbReference>
<dbReference type="PROSITE" id="PS01153">
    <property type="entry name" value="NOL1_NOP2_SUN"/>
    <property type="match status" value="1"/>
</dbReference>
<dbReference type="PANTHER" id="PTHR22807">
    <property type="entry name" value="NOP2 YEAST -RELATED NOL1/NOP2/FMU SUN DOMAIN-CONTAINING"/>
    <property type="match status" value="1"/>
</dbReference>
<dbReference type="Gene3D" id="3.40.50.150">
    <property type="entry name" value="Vaccinia Virus protein VP39"/>
    <property type="match status" value="1"/>
</dbReference>
<dbReference type="PROSITE" id="PS51686">
    <property type="entry name" value="SAM_MT_RSMB_NOP"/>
    <property type="match status" value="1"/>
</dbReference>
<dbReference type="InterPro" id="IPR001678">
    <property type="entry name" value="MeTrfase_RsmB-F_NOP2_dom"/>
</dbReference>
<evidence type="ECO:0000313" key="8">
    <source>
        <dbReference type="EMBL" id="KAL1509085.1"/>
    </source>
</evidence>
<dbReference type="GO" id="GO:0008168">
    <property type="term" value="F:methyltransferase activity"/>
    <property type="evidence" value="ECO:0007669"/>
    <property type="project" value="UniProtKB-KW"/>
</dbReference>
<dbReference type="InterPro" id="IPR029063">
    <property type="entry name" value="SAM-dependent_MTases_sf"/>
</dbReference>
<dbReference type="AlphaFoldDB" id="A0ABD1F1F4"/>
<dbReference type="InterPro" id="IPR018314">
    <property type="entry name" value="RsmB/NOL1/NOP2-like_CS"/>
</dbReference>
<evidence type="ECO:0000313" key="9">
    <source>
        <dbReference type="Proteomes" id="UP001566132"/>
    </source>
</evidence>
<evidence type="ECO:0000256" key="5">
    <source>
        <dbReference type="ARBA" id="ARBA00022884"/>
    </source>
</evidence>
<feature type="active site" description="Nucleophile" evidence="6">
    <location>
        <position position="367"/>
    </location>
</feature>
<proteinExistence type="inferred from homology"/>
<dbReference type="GO" id="GO:0032259">
    <property type="term" value="P:methylation"/>
    <property type="evidence" value="ECO:0007669"/>
    <property type="project" value="UniProtKB-KW"/>
</dbReference>
<feature type="binding site" evidence="6">
    <location>
        <begin position="241"/>
        <end position="247"/>
    </location>
    <ligand>
        <name>S-adenosyl-L-methionine</name>
        <dbReference type="ChEBI" id="CHEBI:59789"/>
    </ligand>
</feature>
<feature type="binding site" evidence="6">
    <location>
        <position position="291"/>
    </location>
    <ligand>
        <name>S-adenosyl-L-methionine</name>
        <dbReference type="ChEBI" id="CHEBI:59789"/>
    </ligand>
</feature>
<comment type="similarity">
    <text evidence="1 6">Belongs to the class I-like SAM-binding methyltransferase superfamily. RsmB/NOP family.</text>
</comment>
<feature type="binding site" evidence="6">
    <location>
        <position position="317"/>
    </location>
    <ligand>
        <name>S-adenosyl-L-methionine</name>
        <dbReference type="ChEBI" id="CHEBI:59789"/>
    </ligand>
</feature>
<organism evidence="8 9">
    <name type="scientific">Hypothenemus hampei</name>
    <name type="common">Coffee berry borer</name>
    <dbReference type="NCBI Taxonomy" id="57062"/>
    <lineage>
        <taxon>Eukaryota</taxon>
        <taxon>Metazoa</taxon>
        <taxon>Ecdysozoa</taxon>
        <taxon>Arthropoda</taxon>
        <taxon>Hexapoda</taxon>
        <taxon>Insecta</taxon>
        <taxon>Pterygota</taxon>
        <taxon>Neoptera</taxon>
        <taxon>Endopterygota</taxon>
        <taxon>Coleoptera</taxon>
        <taxon>Polyphaga</taxon>
        <taxon>Cucujiformia</taxon>
        <taxon>Curculionidae</taxon>
        <taxon>Scolytinae</taxon>
        <taxon>Hypothenemus</taxon>
    </lineage>
</organism>
<dbReference type="InterPro" id="IPR036974">
    <property type="entry name" value="PUA_sf"/>
</dbReference>
<dbReference type="Pfam" id="PF01189">
    <property type="entry name" value="Methyltr_RsmB-F"/>
    <property type="match status" value="1"/>
</dbReference>
<evidence type="ECO:0000256" key="1">
    <source>
        <dbReference type="ARBA" id="ARBA00007494"/>
    </source>
</evidence>
<protein>
    <recommendedName>
        <fullName evidence="7">SAM-dependent MTase RsmB/NOP-type domain-containing protein</fullName>
    </recommendedName>
</protein>
<feature type="domain" description="SAM-dependent MTase RsmB/NOP-type" evidence="7">
    <location>
        <begin position="135"/>
        <end position="437"/>
    </location>
</feature>
<feature type="binding site" evidence="6">
    <location>
        <position position="265"/>
    </location>
    <ligand>
        <name>S-adenosyl-L-methionine</name>
        <dbReference type="ChEBI" id="CHEBI:59789"/>
    </ligand>
</feature>
<keyword evidence="4 6" id="KW-0949">S-adenosyl-L-methionine</keyword>
<keyword evidence="2 6" id="KW-0489">Methyltransferase</keyword>
<sequence length="437" mass="48468">MPFPDSPFDDFFNTRILFQLKDSSECLIDDNAANETLKWLCTSPKLTTFRINTLKTSKDVVQQLIQDQLDKIMGFNIAKAEFSILVDNVIEIKHVPSDLSSSIQESKEIIVDVECAAAVLRGAHIYAPGILGMQSGTQLNDQVKVYADVSGKCKKGWSKLYLNKEKEFIGNGVVQMTRNMLFGENICPNGIAVEMKNVISNCPPMGNEFLPSGYAMLQNLPSIICVESLDPQKGETIVDLCAAPGNKTAHIAALTENNCKLIAFDKTPKKIALLNDTCLKYEIKALVLQQDSTKIIQNLSSFTNILTLGQVDRVLLDAPCSALGKRPQFRNKTTEKVIQSYVPLQRKLFETAVLLLKSEGTLVYSTCTISLAENEGIVAWALRTWDCLELMKPRNSFGGPGWVGTSLSETYRNKVQRFGPKQIVDSAGFFIACFRKK</sequence>
<dbReference type="PRINTS" id="PR02008">
    <property type="entry name" value="RCMTFAMILY"/>
</dbReference>
<reference evidence="8 9" key="1">
    <citation type="submission" date="2024-05" db="EMBL/GenBank/DDBJ databases">
        <title>Genetic variation in Jamaican populations of the coffee berry borer (Hypothenemus hampei).</title>
        <authorList>
            <person name="Errbii M."/>
            <person name="Myrie A."/>
        </authorList>
    </citation>
    <scope>NUCLEOTIDE SEQUENCE [LARGE SCALE GENOMIC DNA]</scope>
    <source>
        <strain evidence="8">JA-Hopewell-2020-01-JO</strain>
        <tissue evidence="8">Whole body</tissue>
    </source>
</reference>
<keyword evidence="3 6" id="KW-0808">Transferase</keyword>
<dbReference type="InterPro" id="IPR015947">
    <property type="entry name" value="PUA-like_sf"/>
</dbReference>
<dbReference type="GO" id="GO:0003723">
    <property type="term" value="F:RNA binding"/>
    <property type="evidence" value="ECO:0007669"/>
    <property type="project" value="UniProtKB-UniRule"/>
</dbReference>
<name>A0ABD1F1F4_HYPHA</name>
<keyword evidence="5 6" id="KW-0694">RNA-binding</keyword>